<evidence type="ECO:0000313" key="1">
    <source>
        <dbReference type="EMBL" id="EKU27492.1"/>
    </source>
</evidence>
<protein>
    <submittedName>
        <fullName evidence="1">Uncharacterized protein</fullName>
    </submittedName>
</protein>
<dbReference type="STRING" id="1234409.C683_0823"/>
<keyword evidence="2" id="KW-1185">Reference proteome</keyword>
<name>K8ZBT3_9ENTE</name>
<gene>
    <name evidence="1" type="ORF">C683_0823</name>
</gene>
<dbReference type="eggNOG" id="ENOG502ZS6Q">
    <property type="taxonomic scope" value="Bacteria"/>
</dbReference>
<dbReference type="RefSeq" id="WP_009490316.1">
    <property type="nucleotide sequence ID" value="NZ_AMYT01000017.1"/>
</dbReference>
<organism evidence="1 2">
    <name type="scientific">Catellicoccus marimammalium M35/04/3</name>
    <dbReference type="NCBI Taxonomy" id="1234409"/>
    <lineage>
        <taxon>Bacteria</taxon>
        <taxon>Bacillati</taxon>
        <taxon>Bacillota</taxon>
        <taxon>Bacilli</taxon>
        <taxon>Lactobacillales</taxon>
        <taxon>Enterococcaceae</taxon>
        <taxon>Catellicoccus</taxon>
    </lineage>
</organism>
<comment type="caution">
    <text evidence="1">The sequence shown here is derived from an EMBL/GenBank/DDBJ whole genome shotgun (WGS) entry which is preliminary data.</text>
</comment>
<dbReference type="PATRIC" id="fig|1234409.3.peg.774"/>
<dbReference type="EMBL" id="AMYT01000017">
    <property type="protein sequence ID" value="EKU27492.1"/>
    <property type="molecule type" value="Genomic_DNA"/>
</dbReference>
<sequence length="176" mass="20978">MHQALVLIILDEICTKFPSEDYFVEKCLQLTKEEWQEWKEGKKVLNQEAMQRIKGLFTDYEWMLMQKVAEQTMFFPEKQYYVVQQFRRLKAMIAKKWIETPYSTTELITKTVHSGIQDIVTLKISLSYGEWGYDDILTFSMPAYISKKIECSSKGLLEWVNRDLEDTYVEQTKIEE</sequence>
<proteinExistence type="predicted"/>
<accession>K8ZBT3</accession>
<dbReference type="OrthoDB" id="2187056at2"/>
<evidence type="ECO:0000313" key="2">
    <source>
        <dbReference type="Proteomes" id="UP000016057"/>
    </source>
</evidence>
<dbReference type="AlphaFoldDB" id="K8ZBT3"/>
<reference evidence="1 2" key="1">
    <citation type="journal article" date="2013" name="Genome Announc.">
        <title>Draft Genome Sequence of Catellicoccus marimammalium, a Novel Species Commonly Found in Gull Feces.</title>
        <authorList>
            <person name="Weigand M.R."/>
            <person name="Ryu H."/>
            <person name="Bozcek L."/>
            <person name="Konstantinidis K.T."/>
            <person name="Santo Domingo J.W."/>
        </authorList>
    </citation>
    <scope>NUCLEOTIDE SEQUENCE [LARGE SCALE GENOMIC DNA]</scope>
    <source>
        <strain evidence="1 2">M35/04/3</strain>
    </source>
</reference>
<dbReference type="Proteomes" id="UP000016057">
    <property type="component" value="Unassembled WGS sequence"/>
</dbReference>